<gene>
    <name evidence="5" type="ORF">OS493_038023</name>
</gene>
<comment type="caution">
    <text evidence="5">The sequence shown here is derived from an EMBL/GenBank/DDBJ whole genome shotgun (WGS) entry which is preliminary data.</text>
</comment>
<dbReference type="InterPro" id="IPR036052">
    <property type="entry name" value="TrpB-like_PALP_sf"/>
</dbReference>
<evidence type="ECO:0000313" key="6">
    <source>
        <dbReference type="Proteomes" id="UP001163046"/>
    </source>
</evidence>
<evidence type="ECO:0000259" key="4">
    <source>
        <dbReference type="Pfam" id="PF00291"/>
    </source>
</evidence>
<keyword evidence="3" id="KW-0663">Pyridoxal phosphate</keyword>
<proteinExistence type="inferred from homology"/>
<dbReference type="Pfam" id="PF00291">
    <property type="entry name" value="PALP"/>
    <property type="match status" value="1"/>
</dbReference>
<comment type="cofactor">
    <cofactor evidence="1">
        <name>pyridoxal 5'-phosphate</name>
        <dbReference type="ChEBI" id="CHEBI:597326"/>
    </cofactor>
</comment>
<dbReference type="Proteomes" id="UP001163046">
    <property type="component" value="Unassembled WGS sequence"/>
</dbReference>
<reference evidence="5" key="1">
    <citation type="submission" date="2023-01" db="EMBL/GenBank/DDBJ databases">
        <title>Genome assembly of the deep-sea coral Lophelia pertusa.</title>
        <authorList>
            <person name="Herrera S."/>
            <person name="Cordes E."/>
        </authorList>
    </citation>
    <scope>NUCLEOTIDE SEQUENCE</scope>
    <source>
        <strain evidence="5">USNM1676648</strain>
        <tissue evidence="5">Polyp</tissue>
    </source>
</reference>
<name>A0A9X0D5S1_9CNID</name>
<comment type="similarity">
    <text evidence="2">Belongs to the ACC deaminase/D-cysteine desulfhydrase family.</text>
</comment>
<dbReference type="EMBL" id="MU825478">
    <property type="protein sequence ID" value="KAJ7388377.1"/>
    <property type="molecule type" value="Genomic_DNA"/>
</dbReference>
<evidence type="ECO:0000256" key="1">
    <source>
        <dbReference type="ARBA" id="ARBA00001933"/>
    </source>
</evidence>
<dbReference type="OrthoDB" id="10266364at2759"/>
<dbReference type="GO" id="GO:0019148">
    <property type="term" value="F:D-cysteine desulfhydrase activity"/>
    <property type="evidence" value="ECO:0007669"/>
    <property type="project" value="TreeGrafter"/>
</dbReference>
<evidence type="ECO:0000313" key="5">
    <source>
        <dbReference type="EMBL" id="KAJ7388377.1"/>
    </source>
</evidence>
<dbReference type="PANTHER" id="PTHR43780:SF2">
    <property type="entry name" value="1-AMINOCYCLOPROPANE-1-CARBOXYLATE DEAMINASE-RELATED"/>
    <property type="match status" value="1"/>
</dbReference>
<protein>
    <recommendedName>
        <fullName evidence="4">Tryptophan synthase beta chain-like PALP domain-containing protein</fullName>
    </recommendedName>
</protein>
<dbReference type="SUPFAM" id="SSF53686">
    <property type="entry name" value="Tryptophan synthase beta subunit-like PLP-dependent enzymes"/>
    <property type="match status" value="1"/>
</dbReference>
<accession>A0A9X0D5S1</accession>
<feature type="domain" description="Tryptophan synthase beta chain-like PALP" evidence="4">
    <location>
        <begin position="24"/>
        <end position="122"/>
    </location>
</feature>
<evidence type="ECO:0000256" key="2">
    <source>
        <dbReference type="ARBA" id="ARBA00008639"/>
    </source>
</evidence>
<keyword evidence="6" id="KW-1185">Reference proteome</keyword>
<dbReference type="PANTHER" id="PTHR43780">
    <property type="entry name" value="1-AMINOCYCLOPROPANE-1-CARBOXYLATE DEAMINASE-RELATED"/>
    <property type="match status" value="1"/>
</dbReference>
<sequence>MDVNNSPLHQYEPPNWASSLKNIPQHFVKDDLTGCALSGNKVRKLEFVLADALDKRCDTVLTGGALHSNHCRTTAIAAKQLGLKCYLLLQSREEARQLTTDIGCKGNLLLSRIVGSRVILVPHLQCVSDLKPMMKKMVEELHVWLPDGISRNDESGGLFGLFDGRIDPLITSSQSAKCENEVFCWRDINEPPPC</sequence>
<dbReference type="InterPro" id="IPR027278">
    <property type="entry name" value="ACCD_DCysDesulf"/>
</dbReference>
<organism evidence="5 6">
    <name type="scientific">Desmophyllum pertusum</name>
    <dbReference type="NCBI Taxonomy" id="174260"/>
    <lineage>
        <taxon>Eukaryota</taxon>
        <taxon>Metazoa</taxon>
        <taxon>Cnidaria</taxon>
        <taxon>Anthozoa</taxon>
        <taxon>Hexacorallia</taxon>
        <taxon>Scleractinia</taxon>
        <taxon>Caryophylliina</taxon>
        <taxon>Caryophylliidae</taxon>
        <taxon>Desmophyllum</taxon>
    </lineage>
</organism>
<dbReference type="InterPro" id="IPR001926">
    <property type="entry name" value="TrpB-like_PALP"/>
</dbReference>
<dbReference type="AlphaFoldDB" id="A0A9X0D5S1"/>
<evidence type="ECO:0000256" key="3">
    <source>
        <dbReference type="ARBA" id="ARBA00022898"/>
    </source>
</evidence>
<dbReference type="Gene3D" id="3.40.50.1100">
    <property type="match status" value="1"/>
</dbReference>